<organism evidence="1 2">
    <name type="scientific">Anaerobacillus isosaccharinicus</name>
    <dbReference type="NCBI Taxonomy" id="1532552"/>
    <lineage>
        <taxon>Bacteria</taxon>
        <taxon>Bacillati</taxon>
        <taxon>Bacillota</taxon>
        <taxon>Bacilli</taxon>
        <taxon>Bacillales</taxon>
        <taxon>Bacillaceae</taxon>
        <taxon>Anaerobacillus</taxon>
    </lineage>
</organism>
<dbReference type="InterPro" id="IPR000150">
    <property type="entry name" value="Cof"/>
</dbReference>
<dbReference type="EMBL" id="CP063356">
    <property type="protein sequence ID" value="QOY36376.1"/>
    <property type="molecule type" value="Genomic_DNA"/>
</dbReference>
<dbReference type="RefSeq" id="WP_182080644.1">
    <property type="nucleotide sequence ID" value="NZ_CP063356.2"/>
</dbReference>
<dbReference type="InterPro" id="IPR036412">
    <property type="entry name" value="HAD-like_sf"/>
</dbReference>
<keyword evidence="1" id="KW-0378">Hydrolase</keyword>
<dbReference type="GO" id="GO:0016791">
    <property type="term" value="F:phosphatase activity"/>
    <property type="evidence" value="ECO:0007669"/>
    <property type="project" value="TreeGrafter"/>
</dbReference>
<dbReference type="Pfam" id="PF08282">
    <property type="entry name" value="Hydrolase_3"/>
    <property type="match status" value="1"/>
</dbReference>
<sequence length="280" mass="31271">MAYRLLALDIDGTLLQSNHRLAKQTKEAVEFAKRKGVYVTLATGRSFPSAQKVAKALDLETDIITHDGAFVGSSLEAPIFERRLNNEKAYHIVELLEKHKCHIRVMHEKFAIGNKIRQKNFLVAKMTVGIGDPVFYPVTFVDSLSNYLLNEPIMPPKIHAFFFNEKERLTAKEELMKEIPGIHVTSSSEGGLEIVSEGISKAKGLHVLGKKLGISLNQMVAIGAFDNDLEMITEVGLGVAMGNAPKHIREQADWVTRSNNQNGVAYMVKEVFRKQLNMQL</sequence>
<name>A0A7S7L8J8_9BACI</name>
<proteinExistence type="predicted"/>
<dbReference type="PANTHER" id="PTHR10000:SF50">
    <property type="entry name" value="STRESS RESPONSE PROTEIN YHAX"/>
    <property type="match status" value="1"/>
</dbReference>
<reference evidence="1 2" key="1">
    <citation type="journal article" date="2017" name="Genome Announc.">
        <title>Draft Genome Sequences of Four Alkaliphilic Bacteria Belonging to the Anaerobacillus Genus.</title>
        <authorList>
            <person name="Bassil N.M."/>
            <person name="Lloyd J.R."/>
        </authorList>
    </citation>
    <scope>NUCLEOTIDE SEQUENCE [LARGE SCALE GENOMIC DNA]</scope>
    <source>
        <strain evidence="1 2">NB2006</strain>
    </source>
</reference>
<accession>A0A7S7L8J8</accession>
<dbReference type="Gene3D" id="3.30.1240.10">
    <property type="match status" value="1"/>
</dbReference>
<dbReference type="GO" id="GO:0000287">
    <property type="term" value="F:magnesium ion binding"/>
    <property type="evidence" value="ECO:0007669"/>
    <property type="project" value="TreeGrafter"/>
</dbReference>
<dbReference type="NCBIfam" id="TIGR01484">
    <property type="entry name" value="HAD-SF-IIB"/>
    <property type="match status" value="1"/>
</dbReference>
<evidence type="ECO:0000313" key="1">
    <source>
        <dbReference type="EMBL" id="QOY36376.1"/>
    </source>
</evidence>
<dbReference type="Gene3D" id="3.40.50.1000">
    <property type="entry name" value="HAD superfamily/HAD-like"/>
    <property type="match status" value="1"/>
</dbReference>
<dbReference type="GO" id="GO:0005829">
    <property type="term" value="C:cytosol"/>
    <property type="evidence" value="ECO:0007669"/>
    <property type="project" value="TreeGrafter"/>
</dbReference>
<keyword evidence="2" id="KW-1185">Reference proteome</keyword>
<dbReference type="PANTHER" id="PTHR10000">
    <property type="entry name" value="PHOSPHOSERINE PHOSPHATASE"/>
    <property type="match status" value="1"/>
</dbReference>
<protein>
    <submittedName>
        <fullName evidence="1">Cof-type HAD-IIB family hydrolase</fullName>
        <ecNumber evidence="1">3.-.-.-</ecNumber>
    </submittedName>
</protein>
<dbReference type="CDD" id="cd07516">
    <property type="entry name" value="HAD_Pase"/>
    <property type="match status" value="1"/>
</dbReference>
<reference evidence="1 2" key="2">
    <citation type="journal article" date="2019" name="Int. J. Syst. Evol. Microbiol.">
        <title>Anaerobacillus isosaccharinicus sp. nov., an alkaliphilic bacterium which degrades isosaccharinic acid.</title>
        <authorList>
            <person name="Bassil N.M."/>
            <person name="Lloyd J.R."/>
        </authorList>
    </citation>
    <scope>NUCLEOTIDE SEQUENCE [LARGE SCALE GENOMIC DNA]</scope>
    <source>
        <strain evidence="1 2">NB2006</strain>
    </source>
</reference>
<dbReference type="Proteomes" id="UP000180175">
    <property type="component" value="Chromosome"/>
</dbReference>
<dbReference type="EC" id="3.-.-.-" evidence="1"/>
<evidence type="ECO:0000313" key="2">
    <source>
        <dbReference type="Proteomes" id="UP000180175"/>
    </source>
</evidence>
<dbReference type="KEGG" id="aia:AWH56_001370"/>
<dbReference type="NCBIfam" id="TIGR00099">
    <property type="entry name" value="Cof-subfamily"/>
    <property type="match status" value="1"/>
</dbReference>
<dbReference type="SUPFAM" id="SSF56784">
    <property type="entry name" value="HAD-like"/>
    <property type="match status" value="1"/>
</dbReference>
<gene>
    <name evidence="1" type="ORF">AWH56_001370</name>
</gene>
<dbReference type="InterPro" id="IPR006379">
    <property type="entry name" value="HAD-SF_hydro_IIB"/>
</dbReference>
<dbReference type="InterPro" id="IPR023214">
    <property type="entry name" value="HAD_sf"/>
</dbReference>
<dbReference type="AlphaFoldDB" id="A0A7S7L8J8"/>